<evidence type="ECO:0000256" key="3">
    <source>
        <dbReference type="ARBA" id="ARBA00022692"/>
    </source>
</evidence>
<comment type="caution">
    <text evidence="8">The sequence shown here is derived from an EMBL/GenBank/DDBJ whole genome shotgun (WGS) entry which is preliminary data.</text>
</comment>
<dbReference type="GO" id="GO:0008195">
    <property type="term" value="F:phosphatidate phosphatase activity"/>
    <property type="evidence" value="ECO:0007669"/>
    <property type="project" value="TreeGrafter"/>
</dbReference>
<dbReference type="InterPro" id="IPR043216">
    <property type="entry name" value="PAP-like"/>
</dbReference>
<sequence>MTPHYHAFSLQDPSISYPFVADTVTMGMVAIIALALSLASALLITLGLKNFGKPRPSALARCQPDISLVETYKVSGYGNGSSASVMVDYRICQQPDNYQLNQAFDSWPSGHATASTAGLLYFTLYLCAKFGVALPTFHESVRRMSASVVSPHTSRPLSTDTAQQPILSRDSLAQEGLHLPSLAPSSPSAAPPLYILLLCCAPISGALYICLSRYMDYAHYGFDIISGAVVGSTCAFVAFGMYHRAPARGGLA</sequence>
<dbReference type="EMBL" id="QZAT01000349">
    <property type="protein sequence ID" value="THX19428.1"/>
    <property type="molecule type" value="Genomic_DNA"/>
</dbReference>
<evidence type="ECO:0000259" key="7">
    <source>
        <dbReference type="SMART" id="SM00014"/>
    </source>
</evidence>
<dbReference type="InterPro" id="IPR000326">
    <property type="entry name" value="PAP2/HPO"/>
</dbReference>
<organism evidence="8 9">
    <name type="scientific">Aureobasidium pullulans</name>
    <name type="common">Black yeast</name>
    <name type="synonym">Pullularia pullulans</name>
    <dbReference type="NCBI Taxonomy" id="5580"/>
    <lineage>
        <taxon>Eukaryota</taxon>
        <taxon>Fungi</taxon>
        <taxon>Dikarya</taxon>
        <taxon>Ascomycota</taxon>
        <taxon>Pezizomycotina</taxon>
        <taxon>Dothideomycetes</taxon>
        <taxon>Dothideomycetidae</taxon>
        <taxon>Dothideales</taxon>
        <taxon>Saccotheciaceae</taxon>
        <taxon>Aureobasidium</taxon>
    </lineage>
</organism>
<dbReference type="GO" id="GO:0046839">
    <property type="term" value="P:phospholipid dephosphorylation"/>
    <property type="evidence" value="ECO:0007669"/>
    <property type="project" value="TreeGrafter"/>
</dbReference>
<feature type="transmembrane region" description="Helical" evidence="6">
    <location>
        <begin position="193"/>
        <end position="214"/>
    </location>
</feature>
<evidence type="ECO:0000256" key="2">
    <source>
        <dbReference type="ARBA" id="ARBA00008816"/>
    </source>
</evidence>
<evidence type="ECO:0000313" key="9">
    <source>
        <dbReference type="Proteomes" id="UP000310374"/>
    </source>
</evidence>
<evidence type="ECO:0000313" key="8">
    <source>
        <dbReference type="EMBL" id="THX19428.1"/>
    </source>
</evidence>
<keyword evidence="5 6" id="KW-0472">Membrane</keyword>
<dbReference type="Gene3D" id="1.20.144.10">
    <property type="entry name" value="Phosphatidic acid phosphatase type 2/haloperoxidase"/>
    <property type="match status" value="1"/>
</dbReference>
<accession>A0AB74JDF6</accession>
<gene>
    <name evidence="8" type="ORF">D6D12_10709</name>
</gene>
<keyword evidence="3 6" id="KW-0812">Transmembrane</keyword>
<comment type="similarity">
    <text evidence="2">Belongs to the PA-phosphatase related phosphoesterase family.</text>
</comment>
<feature type="domain" description="Phosphatidic acid phosphatase type 2/haloperoxidase" evidence="7">
    <location>
        <begin position="29"/>
        <end position="239"/>
    </location>
</feature>
<name>A0AB74JDF6_AURPU</name>
<dbReference type="SMART" id="SM00014">
    <property type="entry name" value="acidPPc"/>
    <property type="match status" value="1"/>
</dbReference>
<dbReference type="Proteomes" id="UP000310374">
    <property type="component" value="Unassembled WGS sequence"/>
</dbReference>
<evidence type="ECO:0000256" key="5">
    <source>
        <dbReference type="ARBA" id="ARBA00023136"/>
    </source>
</evidence>
<dbReference type="GO" id="GO:0006644">
    <property type="term" value="P:phospholipid metabolic process"/>
    <property type="evidence" value="ECO:0007669"/>
    <property type="project" value="InterPro"/>
</dbReference>
<dbReference type="PANTHER" id="PTHR10165:SF154">
    <property type="entry name" value="PAP2 DOMAIN PROTEIN (AFU_ORTHOLOGUE AFUA_1G09730)"/>
    <property type="match status" value="1"/>
</dbReference>
<reference evidence="8 9" key="1">
    <citation type="submission" date="2018-10" db="EMBL/GenBank/DDBJ databases">
        <title>Fifty Aureobasidium pullulans genomes reveal a recombining polyextremotolerant generalist.</title>
        <authorList>
            <person name="Gostincar C."/>
            <person name="Turk M."/>
            <person name="Zajc J."/>
            <person name="Gunde-Cimerman N."/>
        </authorList>
    </citation>
    <scope>NUCLEOTIDE SEQUENCE [LARGE SCALE GENOMIC DNA]</scope>
    <source>
        <strain evidence="8 9">EXF-10081</strain>
    </source>
</reference>
<evidence type="ECO:0000256" key="4">
    <source>
        <dbReference type="ARBA" id="ARBA00022989"/>
    </source>
</evidence>
<keyword evidence="4 6" id="KW-1133">Transmembrane helix</keyword>
<dbReference type="InterPro" id="IPR036938">
    <property type="entry name" value="PAP2/HPO_sf"/>
</dbReference>
<dbReference type="GO" id="GO:0016020">
    <property type="term" value="C:membrane"/>
    <property type="evidence" value="ECO:0007669"/>
    <property type="project" value="UniProtKB-SubCell"/>
</dbReference>
<protein>
    <recommendedName>
        <fullName evidence="7">Phosphatidic acid phosphatase type 2/haloperoxidase domain-containing protein</fullName>
    </recommendedName>
</protein>
<dbReference type="Pfam" id="PF01569">
    <property type="entry name" value="PAP2"/>
    <property type="match status" value="1"/>
</dbReference>
<comment type="subcellular location">
    <subcellularLocation>
        <location evidence="1">Membrane</location>
        <topology evidence="1">Multi-pass membrane protein</topology>
    </subcellularLocation>
</comment>
<evidence type="ECO:0000256" key="6">
    <source>
        <dbReference type="SAM" id="Phobius"/>
    </source>
</evidence>
<dbReference type="SUPFAM" id="SSF48317">
    <property type="entry name" value="Acid phosphatase/Vanadium-dependent haloperoxidase"/>
    <property type="match status" value="1"/>
</dbReference>
<dbReference type="PANTHER" id="PTHR10165">
    <property type="entry name" value="LIPID PHOSPHATE PHOSPHATASE"/>
    <property type="match status" value="1"/>
</dbReference>
<feature type="transmembrane region" description="Helical" evidence="6">
    <location>
        <begin position="26"/>
        <end position="48"/>
    </location>
</feature>
<dbReference type="AlphaFoldDB" id="A0AB74JDF6"/>
<evidence type="ECO:0000256" key="1">
    <source>
        <dbReference type="ARBA" id="ARBA00004141"/>
    </source>
</evidence>
<proteinExistence type="inferred from homology"/>
<feature type="transmembrane region" description="Helical" evidence="6">
    <location>
        <begin position="220"/>
        <end position="242"/>
    </location>
</feature>